<sequence>MSASRGKAAAVSGSGRLLRTVATAVAVVFVAVGVLGFVPGITTNFGEMTFAGHHGGALLLGVFAVSILHNIVHLLFGIAGLVLARSAGGARAFLIGGGATYLVLWLYGLVIDQDSAANFVPVNTADNWLHFVLGIAMIGLGVILGMRMRGTSGGRNIAGRPQAQP</sequence>
<feature type="transmembrane region" description="Helical" evidence="1">
    <location>
        <begin position="128"/>
        <end position="146"/>
    </location>
</feature>
<organism evidence="2 3">
    <name type="scientific">Amycolatopsis arida</name>
    <dbReference type="NCBI Taxonomy" id="587909"/>
    <lineage>
        <taxon>Bacteria</taxon>
        <taxon>Bacillati</taxon>
        <taxon>Actinomycetota</taxon>
        <taxon>Actinomycetes</taxon>
        <taxon>Pseudonocardiales</taxon>
        <taxon>Pseudonocardiaceae</taxon>
        <taxon>Amycolatopsis</taxon>
    </lineage>
</organism>
<keyword evidence="1" id="KW-1133">Transmembrane helix</keyword>
<keyword evidence="1" id="KW-0812">Transmembrane</keyword>
<dbReference type="EMBL" id="FOWW01000009">
    <property type="protein sequence ID" value="SFQ54411.1"/>
    <property type="molecule type" value="Genomic_DNA"/>
</dbReference>
<evidence type="ECO:0000256" key="1">
    <source>
        <dbReference type="SAM" id="Phobius"/>
    </source>
</evidence>
<proteinExistence type="predicted"/>
<dbReference type="AlphaFoldDB" id="A0A1I5ZD88"/>
<gene>
    <name evidence="2" type="ORF">SAMN05421810_10963</name>
</gene>
<dbReference type="OrthoDB" id="572373at2"/>
<dbReference type="Pfam" id="PF14325">
    <property type="entry name" value="DUF4383"/>
    <property type="match status" value="1"/>
</dbReference>
<evidence type="ECO:0000313" key="2">
    <source>
        <dbReference type="EMBL" id="SFQ54411.1"/>
    </source>
</evidence>
<protein>
    <recommendedName>
        <fullName evidence="4">DUF4383 domain-containing protein</fullName>
    </recommendedName>
</protein>
<name>A0A1I5ZD88_9PSEU</name>
<keyword evidence="3" id="KW-1185">Reference proteome</keyword>
<feature type="transmembrane region" description="Helical" evidence="1">
    <location>
        <begin position="21"/>
        <end position="38"/>
    </location>
</feature>
<dbReference type="RefSeq" id="WP_092534038.1">
    <property type="nucleotide sequence ID" value="NZ_FOWW01000009.1"/>
</dbReference>
<evidence type="ECO:0008006" key="4">
    <source>
        <dbReference type="Google" id="ProtNLM"/>
    </source>
</evidence>
<dbReference type="Proteomes" id="UP000198727">
    <property type="component" value="Unassembled WGS sequence"/>
</dbReference>
<accession>A0A1I5ZD88</accession>
<feature type="transmembrane region" description="Helical" evidence="1">
    <location>
        <begin position="58"/>
        <end position="83"/>
    </location>
</feature>
<feature type="transmembrane region" description="Helical" evidence="1">
    <location>
        <begin position="90"/>
        <end position="108"/>
    </location>
</feature>
<reference evidence="3" key="1">
    <citation type="submission" date="2016-10" db="EMBL/GenBank/DDBJ databases">
        <authorList>
            <person name="Varghese N."/>
            <person name="Submissions S."/>
        </authorList>
    </citation>
    <scope>NUCLEOTIDE SEQUENCE [LARGE SCALE GENOMIC DNA]</scope>
    <source>
        <strain evidence="3">CGMCC 4.5579</strain>
    </source>
</reference>
<dbReference type="STRING" id="587909.SAMN05421810_10963"/>
<keyword evidence="1" id="KW-0472">Membrane</keyword>
<evidence type="ECO:0000313" key="3">
    <source>
        <dbReference type="Proteomes" id="UP000198727"/>
    </source>
</evidence>